<gene>
    <name evidence="2" type="ORF">UFOPK3444_00463</name>
</gene>
<proteinExistence type="predicted"/>
<reference evidence="2" key="1">
    <citation type="submission" date="2020-05" db="EMBL/GenBank/DDBJ databases">
        <authorList>
            <person name="Chiriac C."/>
            <person name="Salcher M."/>
            <person name="Ghai R."/>
            <person name="Kavagutti S V."/>
        </authorList>
    </citation>
    <scope>NUCLEOTIDE SEQUENCE</scope>
</reference>
<accession>A0A6J7D561</accession>
<keyword evidence="1" id="KW-0472">Membrane</keyword>
<dbReference type="EMBL" id="CAFBLU010000005">
    <property type="protein sequence ID" value="CAB4866132.1"/>
    <property type="molecule type" value="Genomic_DNA"/>
</dbReference>
<evidence type="ECO:0000256" key="1">
    <source>
        <dbReference type="SAM" id="Phobius"/>
    </source>
</evidence>
<protein>
    <submittedName>
        <fullName evidence="2">Unannotated protein</fullName>
    </submittedName>
</protein>
<organism evidence="2">
    <name type="scientific">freshwater metagenome</name>
    <dbReference type="NCBI Taxonomy" id="449393"/>
    <lineage>
        <taxon>unclassified sequences</taxon>
        <taxon>metagenomes</taxon>
        <taxon>ecological metagenomes</taxon>
    </lineage>
</organism>
<keyword evidence="1" id="KW-1133">Transmembrane helix</keyword>
<feature type="transmembrane region" description="Helical" evidence="1">
    <location>
        <begin position="12"/>
        <end position="29"/>
    </location>
</feature>
<name>A0A6J7D561_9ZZZZ</name>
<dbReference type="AlphaFoldDB" id="A0A6J7D561"/>
<keyword evidence="1" id="KW-0812">Transmembrane</keyword>
<sequence length="80" mass="7827">MVSSPQQFTLSSLASSVGLVAGCFMFAILTEGTHPGEAAVAATAVAGTVGPGGSTSLAGELSSMAAAMKVLIRSTARRIA</sequence>
<evidence type="ECO:0000313" key="2">
    <source>
        <dbReference type="EMBL" id="CAB4866132.1"/>
    </source>
</evidence>